<dbReference type="InterPro" id="IPR023612">
    <property type="entry name" value="Peptidase_M4"/>
</dbReference>
<reference evidence="11 12" key="1">
    <citation type="journal article" date="2019" name="Appl. Environ. Microbiol.">
        <title>Co-occurrence of broad and narrow host-range viruses infecting the toxic bloom-forming cyanobacterium Microcystis aeruginosa.</title>
        <authorList>
            <person name="Morimoto D."/>
            <person name="Tominaga K."/>
            <person name="Nishimura Y."/>
            <person name="Yoshida N."/>
            <person name="Kimura S."/>
            <person name="Sako Y."/>
            <person name="Yoshida T."/>
        </authorList>
    </citation>
    <scope>NUCLEOTIDE SEQUENCE [LARGE SCALE GENOMIC DNA]</scope>
    <source>
        <strain evidence="11 12">11-30S32</strain>
    </source>
</reference>
<organism evidence="11 12">
    <name type="scientific">Microcystis aeruginosa 11-30S32</name>
    <dbReference type="NCBI Taxonomy" id="2358142"/>
    <lineage>
        <taxon>Bacteria</taxon>
        <taxon>Bacillati</taxon>
        <taxon>Cyanobacteriota</taxon>
        <taxon>Cyanophyceae</taxon>
        <taxon>Oscillatoriophycideae</taxon>
        <taxon>Chroococcales</taxon>
        <taxon>Microcystaceae</taxon>
        <taxon>Microcystis</taxon>
    </lineage>
</organism>
<dbReference type="InterPro" id="IPR001570">
    <property type="entry name" value="Peptidase_M4_C_domain"/>
</dbReference>
<comment type="similarity">
    <text evidence="1 8">Belongs to the peptidase M4 family.</text>
</comment>
<comment type="function">
    <text evidence="8">Extracellular zinc metalloprotease.</text>
</comment>
<dbReference type="GO" id="GO:0046872">
    <property type="term" value="F:metal ion binding"/>
    <property type="evidence" value="ECO:0007669"/>
    <property type="project" value="UniProtKB-UniRule"/>
</dbReference>
<sequence length="379" mass="41023">MLENIVERGDPEQQELARQTLISAAQFRAGRQQIAALTVASPQEAAAVAKKRTIYDAQNGTTLPGPKVVRQEGQGPTGDAAVDEAYDGSGATFDLYYDIYGRNSIDNNGMGLISTVHYGQKYNNAFWNGQQMTYGDGDGSIFNRFTIAIDVIGHELTHGVVQHTANLVYQNQPGALNESMADVFGSLVKQRKLGQTAAQADWLIGAGLLTAKVKGQALRSMKAPGTAYDDPVLGKDPQPAHMKDIYTGSADNGGVHINSGIPNHAFYNAALEIGGNAWEKAGRIWYVTLKDKLGQNSDFQDAANKTYQVAGDLYGANSLEQKAVVKGWADVGINITVSTGQWYYNRLVQYTYTAYPSKYAFAVIEGVSGWKQIYPSTAD</sequence>
<dbReference type="RefSeq" id="WP_147070197.1">
    <property type="nucleotide sequence ID" value="NZ_BHVU01000089.1"/>
</dbReference>
<dbReference type="Gene3D" id="3.10.170.10">
    <property type="match status" value="1"/>
</dbReference>
<feature type="active site" description="Proton donor" evidence="7">
    <location>
        <position position="256"/>
    </location>
</feature>
<keyword evidence="5 8" id="KW-0862">Zinc</keyword>
<gene>
    <name evidence="11" type="ORF">MAE30S32_18080</name>
</gene>
<evidence type="ECO:0000256" key="4">
    <source>
        <dbReference type="ARBA" id="ARBA00022801"/>
    </source>
</evidence>
<name>A0A510PH81_MICAE</name>
<keyword evidence="4 8" id="KW-0378">Hydrolase</keyword>
<dbReference type="GO" id="GO:0005576">
    <property type="term" value="C:extracellular region"/>
    <property type="evidence" value="ECO:0007669"/>
    <property type="project" value="UniProtKB-SubCell"/>
</dbReference>
<comment type="subcellular location">
    <subcellularLocation>
        <location evidence="8">Secreted</location>
    </subcellularLocation>
</comment>
<accession>A0A510PH81</accession>
<dbReference type="InterPro" id="IPR052759">
    <property type="entry name" value="Metalloprotease_M4"/>
</dbReference>
<dbReference type="GO" id="GO:0006508">
    <property type="term" value="P:proteolysis"/>
    <property type="evidence" value="ECO:0007669"/>
    <property type="project" value="UniProtKB-KW"/>
</dbReference>
<dbReference type="EMBL" id="BHVU01000089">
    <property type="protein sequence ID" value="GCA93156.1"/>
    <property type="molecule type" value="Genomic_DNA"/>
</dbReference>
<dbReference type="EC" id="3.4.24.-" evidence="8"/>
<evidence type="ECO:0000256" key="5">
    <source>
        <dbReference type="ARBA" id="ARBA00022833"/>
    </source>
</evidence>
<keyword evidence="8" id="KW-0964">Secreted</keyword>
<dbReference type="Proteomes" id="UP000321223">
    <property type="component" value="Unassembled WGS sequence"/>
</dbReference>
<dbReference type="GO" id="GO:0004222">
    <property type="term" value="F:metalloendopeptidase activity"/>
    <property type="evidence" value="ECO:0007669"/>
    <property type="project" value="UniProtKB-UniRule"/>
</dbReference>
<dbReference type="SUPFAM" id="SSF55486">
    <property type="entry name" value="Metalloproteases ('zincins'), catalytic domain"/>
    <property type="match status" value="1"/>
</dbReference>
<evidence type="ECO:0000313" key="12">
    <source>
        <dbReference type="Proteomes" id="UP000321223"/>
    </source>
</evidence>
<dbReference type="Pfam" id="PF01447">
    <property type="entry name" value="Peptidase_M4"/>
    <property type="match status" value="1"/>
</dbReference>
<dbReference type="PANTHER" id="PTHR43579:SF1">
    <property type="entry name" value="NEUTRAL METALLOPROTEINASE"/>
    <property type="match status" value="1"/>
</dbReference>
<dbReference type="AlphaFoldDB" id="A0A510PH81"/>
<dbReference type="PRINTS" id="PR00730">
    <property type="entry name" value="THERMOLYSIN"/>
</dbReference>
<evidence type="ECO:0000256" key="7">
    <source>
        <dbReference type="PIRSR" id="PIRSR623612-1"/>
    </source>
</evidence>
<dbReference type="Pfam" id="PF02868">
    <property type="entry name" value="Peptidase_M4_C"/>
    <property type="match status" value="1"/>
</dbReference>
<comment type="cofactor">
    <cofactor evidence="8">
        <name>Zn(2+)</name>
        <dbReference type="ChEBI" id="CHEBI:29105"/>
    </cofactor>
</comment>
<dbReference type="InterPro" id="IPR027268">
    <property type="entry name" value="Peptidase_M4/M1_CTD_sf"/>
</dbReference>
<proteinExistence type="inferred from homology"/>
<feature type="non-terminal residue" evidence="11">
    <location>
        <position position="379"/>
    </location>
</feature>
<feature type="active site" evidence="7">
    <location>
        <position position="155"/>
    </location>
</feature>
<evidence type="ECO:0000256" key="6">
    <source>
        <dbReference type="ARBA" id="ARBA00023049"/>
    </source>
</evidence>
<evidence type="ECO:0000259" key="9">
    <source>
        <dbReference type="Pfam" id="PF01447"/>
    </source>
</evidence>
<comment type="caution">
    <text evidence="11">The sequence shown here is derived from an EMBL/GenBank/DDBJ whole genome shotgun (WGS) entry which is preliminary data.</text>
</comment>
<feature type="domain" description="Peptidase M4" evidence="9">
    <location>
        <begin position="52"/>
        <end position="162"/>
    </location>
</feature>
<keyword evidence="2 8" id="KW-0645">Protease</keyword>
<feature type="domain" description="Peptidase M4 C-terminal" evidence="10">
    <location>
        <begin position="165"/>
        <end position="333"/>
    </location>
</feature>
<evidence type="ECO:0000256" key="1">
    <source>
        <dbReference type="ARBA" id="ARBA00009388"/>
    </source>
</evidence>
<dbReference type="PANTHER" id="PTHR43579">
    <property type="match status" value="1"/>
</dbReference>
<keyword evidence="3" id="KW-0479">Metal-binding</keyword>
<evidence type="ECO:0000256" key="2">
    <source>
        <dbReference type="ARBA" id="ARBA00022670"/>
    </source>
</evidence>
<keyword evidence="6 8" id="KW-0482">Metalloprotease</keyword>
<evidence type="ECO:0000256" key="3">
    <source>
        <dbReference type="ARBA" id="ARBA00022723"/>
    </source>
</evidence>
<dbReference type="CDD" id="cd09597">
    <property type="entry name" value="M4_TLP"/>
    <property type="match status" value="1"/>
</dbReference>
<evidence type="ECO:0000256" key="8">
    <source>
        <dbReference type="RuleBase" id="RU366073"/>
    </source>
</evidence>
<evidence type="ECO:0000313" key="11">
    <source>
        <dbReference type="EMBL" id="GCA93156.1"/>
    </source>
</evidence>
<dbReference type="Gene3D" id="1.10.390.10">
    <property type="entry name" value="Neutral Protease Domain 2"/>
    <property type="match status" value="1"/>
</dbReference>
<evidence type="ECO:0000259" key="10">
    <source>
        <dbReference type="Pfam" id="PF02868"/>
    </source>
</evidence>
<protein>
    <recommendedName>
        <fullName evidence="8">Neutral metalloproteinase</fullName>
        <ecNumber evidence="8">3.4.24.-</ecNumber>
    </recommendedName>
</protein>
<dbReference type="InterPro" id="IPR013856">
    <property type="entry name" value="Peptidase_M4_domain"/>
</dbReference>